<dbReference type="EMBL" id="NHSJ01000073">
    <property type="protein sequence ID" value="PPQ30739.1"/>
    <property type="molecule type" value="Genomic_DNA"/>
</dbReference>
<feature type="compositionally biased region" description="Basic and acidic residues" evidence="1">
    <location>
        <begin position="1"/>
        <end position="21"/>
    </location>
</feature>
<feature type="region of interest" description="Disordered" evidence="1">
    <location>
        <begin position="1"/>
        <end position="22"/>
    </location>
</feature>
<dbReference type="PANTHER" id="PTHR30105:SF2">
    <property type="entry name" value="DIVERGENT POLYSACCHARIDE DEACETYLASE SUPERFAMILY"/>
    <property type="match status" value="1"/>
</dbReference>
<protein>
    <recommendedName>
        <fullName evidence="4">Divergent polysaccharide deacetylase family protein</fullName>
    </recommendedName>
</protein>
<dbReference type="Proteomes" id="UP000239089">
    <property type="component" value="Unassembled WGS sequence"/>
</dbReference>
<feature type="region of interest" description="Disordered" evidence="1">
    <location>
        <begin position="53"/>
        <end position="99"/>
    </location>
</feature>
<dbReference type="GO" id="GO:0005975">
    <property type="term" value="P:carbohydrate metabolic process"/>
    <property type="evidence" value="ECO:0007669"/>
    <property type="project" value="InterPro"/>
</dbReference>
<proteinExistence type="predicted"/>
<evidence type="ECO:0008006" key="4">
    <source>
        <dbReference type="Google" id="ProtNLM"/>
    </source>
</evidence>
<feature type="compositionally biased region" description="Pro residues" evidence="1">
    <location>
        <begin position="70"/>
        <end position="79"/>
    </location>
</feature>
<name>A0A2S6N805_9HYPH</name>
<dbReference type="SUPFAM" id="SSF88713">
    <property type="entry name" value="Glycoside hydrolase/deacetylase"/>
    <property type="match status" value="1"/>
</dbReference>
<reference evidence="2 3" key="1">
    <citation type="journal article" date="2018" name="Arch. Microbiol.">
        <title>New insights into the metabolic potential of the phototrophic purple bacterium Rhodopila globiformis DSM 161(T) from its draft genome sequence and evidence for a vanadium-dependent nitrogenase.</title>
        <authorList>
            <person name="Imhoff J.F."/>
            <person name="Rahn T."/>
            <person name="Kunzel S."/>
            <person name="Neulinger S.C."/>
        </authorList>
    </citation>
    <scope>NUCLEOTIDE SEQUENCE [LARGE SCALE GENOMIC DNA]</scope>
    <source>
        <strain evidence="2 3">DSM 16996</strain>
    </source>
</reference>
<dbReference type="InterPro" id="IPR011330">
    <property type="entry name" value="Glyco_hydro/deAcase_b/a-brl"/>
</dbReference>
<gene>
    <name evidence="2" type="ORF">CCR94_11805</name>
</gene>
<dbReference type="CDD" id="cd10936">
    <property type="entry name" value="CE4_DAC2"/>
    <property type="match status" value="1"/>
</dbReference>
<evidence type="ECO:0000313" key="3">
    <source>
        <dbReference type="Proteomes" id="UP000239089"/>
    </source>
</evidence>
<dbReference type="AlphaFoldDB" id="A0A2S6N805"/>
<feature type="compositionally biased region" description="Low complexity" evidence="1">
    <location>
        <begin position="80"/>
        <end position="99"/>
    </location>
</feature>
<organism evidence="2 3">
    <name type="scientific">Rhodoblastus sphagnicola</name>
    <dbReference type="NCBI Taxonomy" id="333368"/>
    <lineage>
        <taxon>Bacteria</taxon>
        <taxon>Pseudomonadati</taxon>
        <taxon>Pseudomonadota</taxon>
        <taxon>Alphaproteobacteria</taxon>
        <taxon>Hyphomicrobiales</taxon>
        <taxon>Rhodoblastaceae</taxon>
        <taxon>Rhodoblastus</taxon>
    </lineage>
</organism>
<dbReference type="OrthoDB" id="9784811at2"/>
<dbReference type="InterPro" id="IPR006837">
    <property type="entry name" value="Divergent_DAC"/>
</dbReference>
<dbReference type="Pfam" id="PF04748">
    <property type="entry name" value="Polysacc_deac_2"/>
    <property type="match status" value="1"/>
</dbReference>
<dbReference type="RefSeq" id="WP_104508048.1">
    <property type="nucleotide sequence ID" value="NZ_JACIGC010000004.1"/>
</dbReference>
<sequence length="389" mass="40233">MLDDLDRPLGLDRTEQPEGGRKPLWSVGAVVAMTVAAGGAWLAAQQGVGLSGLGQQAPGGEPEARASIQPLPPPAPPAPQVQVQQAAPEAAQPGQQGEIENGVRVIRGGGAAGPAIIRVPDGAAAPLAPAPDARLVEKSRFGLLPKRGKDGATPAQVYARPRPAVTAPRIAIIIGGMGLNDVATQSAISRLPAAVTLAFAPYGAHLESLAGSAREAGHEILLQAPMEPFDNADSPGPHVIPAGDAPRAEDELHWQMSRMVGYFGVINYLGGKLTADRESVSALMAEFSRRGLNYVDDGSSPQSLAGEAAAEKGVNFLKVDVRIDETRKPEAIDAALIKLENLARQNGVAVGFASGLTMTSERIANYLADIRRGGVVLAPVSAAFAGDKR</sequence>
<dbReference type="Gene3D" id="3.20.20.370">
    <property type="entry name" value="Glycoside hydrolase/deacetylase"/>
    <property type="match status" value="1"/>
</dbReference>
<evidence type="ECO:0000313" key="2">
    <source>
        <dbReference type="EMBL" id="PPQ30739.1"/>
    </source>
</evidence>
<evidence type="ECO:0000256" key="1">
    <source>
        <dbReference type="SAM" id="MobiDB-lite"/>
    </source>
</evidence>
<keyword evidence="3" id="KW-1185">Reference proteome</keyword>
<dbReference type="PANTHER" id="PTHR30105">
    <property type="entry name" value="UNCHARACTERIZED YIBQ-RELATED"/>
    <property type="match status" value="1"/>
</dbReference>
<accession>A0A2S6N805</accession>
<comment type="caution">
    <text evidence="2">The sequence shown here is derived from an EMBL/GenBank/DDBJ whole genome shotgun (WGS) entry which is preliminary data.</text>
</comment>